<keyword evidence="4" id="KW-0862">Zinc</keyword>
<keyword evidence="8" id="KW-1185">Reference proteome</keyword>
<reference evidence="7 8" key="1">
    <citation type="submission" date="2020-04" db="EMBL/GenBank/DDBJ databases">
        <authorList>
            <person name="Zhang R."/>
            <person name="Schippers A."/>
        </authorList>
    </citation>
    <scope>NUCLEOTIDE SEQUENCE [LARGE SCALE GENOMIC DNA]</scope>
    <source>
        <strain evidence="7 8">DSM 109850</strain>
    </source>
</reference>
<evidence type="ECO:0000256" key="3">
    <source>
        <dbReference type="ARBA" id="ARBA00022723"/>
    </source>
</evidence>
<feature type="domain" description="Extradiol ring-cleavage dioxygenase class III enzyme subunit B" evidence="6">
    <location>
        <begin position="5"/>
        <end position="253"/>
    </location>
</feature>
<evidence type="ECO:0000256" key="1">
    <source>
        <dbReference type="ARBA" id="ARBA00001947"/>
    </source>
</evidence>
<evidence type="ECO:0000256" key="2">
    <source>
        <dbReference type="ARBA" id="ARBA00007581"/>
    </source>
</evidence>
<dbReference type="CDD" id="cd07363">
    <property type="entry name" value="45_DOPA_Dioxygenase"/>
    <property type="match status" value="1"/>
</dbReference>
<dbReference type="Pfam" id="PF02900">
    <property type="entry name" value="LigB"/>
    <property type="match status" value="1"/>
</dbReference>
<dbReference type="Gene3D" id="3.40.830.10">
    <property type="entry name" value="LigB-like"/>
    <property type="match status" value="1"/>
</dbReference>
<gene>
    <name evidence="7" type="ORF">HIJ39_06305</name>
</gene>
<comment type="caution">
    <text evidence="7">The sequence shown here is derived from an EMBL/GenBank/DDBJ whole genome shotgun (WGS) entry which is preliminary data.</text>
</comment>
<dbReference type="PANTHER" id="PTHR30096:SF0">
    <property type="entry name" value="4,5-DOPA DIOXYGENASE EXTRADIOL-LIKE PROTEIN"/>
    <property type="match status" value="1"/>
</dbReference>
<accession>A0A7Y0Q1C9</accession>
<keyword evidence="5" id="KW-0560">Oxidoreductase</keyword>
<dbReference type="GO" id="GO:0008198">
    <property type="term" value="F:ferrous iron binding"/>
    <property type="evidence" value="ECO:0007669"/>
    <property type="project" value="InterPro"/>
</dbReference>
<organism evidence="7 8">
    <name type="scientific">Sulfobacillus harzensis</name>
    <dbReference type="NCBI Taxonomy" id="2729629"/>
    <lineage>
        <taxon>Bacteria</taxon>
        <taxon>Bacillati</taxon>
        <taxon>Bacillota</taxon>
        <taxon>Clostridia</taxon>
        <taxon>Eubacteriales</taxon>
        <taxon>Clostridiales Family XVII. Incertae Sedis</taxon>
        <taxon>Sulfobacillus</taxon>
    </lineage>
</organism>
<protein>
    <submittedName>
        <fullName evidence="7">Dioxygenase</fullName>
    </submittedName>
</protein>
<dbReference type="EMBL" id="JABBVZ010000015">
    <property type="protein sequence ID" value="NMP21963.1"/>
    <property type="molecule type" value="Genomic_DNA"/>
</dbReference>
<dbReference type="GO" id="GO:0016702">
    <property type="term" value="F:oxidoreductase activity, acting on single donors with incorporation of molecular oxygen, incorporation of two atoms of oxygen"/>
    <property type="evidence" value="ECO:0007669"/>
    <property type="project" value="UniProtKB-ARBA"/>
</dbReference>
<dbReference type="Proteomes" id="UP000533476">
    <property type="component" value="Unassembled WGS sequence"/>
</dbReference>
<dbReference type="InterPro" id="IPR004183">
    <property type="entry name" value="Xdiol_dOase_suB"/>
</dbReference>
<evidence type="ECO:0000256" key="4">
    <source>
        <dbReference type="ARBA" id="ARBA00022833"/>
    </source>
</evidence>
<proteinExistence type="inferred from homology"/>
<keyword evidence="7" id="KW-0223">Dioxygenase</keyword>
<dbReference type="InterPro" id="IPR014436">
    <property type="entry name" value="Extradiol_dOase_DODA"/>
</dbReference>
<dbReference type="RefSeq" id="WP_169097850.1">
    <property type="nucleotide sequence ID" value="NZ_JABBVZ010000015.1"/>
</dbReference>
<dbReference type="AlphaFoldDB" id="A0A7Y0Q1C9"/>
<dbReference type="SUPFAM" id="SSF53213">
    <property type="entry name" value="LigB-like"/>
    <property type="match status" value="1"/>
</dbReference>
<dbReference type="PIRSF" id="PIRSF006157">
    <property type="entry name" value="Doxgns_DODA"/>
    <property type="match status" value="1"/>
</dbReference>
<evidence type="ECO:0000256" key="5">
    <source>
        <dbReference type="ARBA" id="ARBA00023002"/>
    </source>
</evidence>
<comment type="cofactor">
    <cofactor evidence="1">
        <name>Zn(2+)</name>
        <dbReference type="ChEBI" id="CHEBI:29105"/>
    </cofactor>
</comment>
<evidence type="ECO:0000313" key="8">
    <source>
        <dbReference type="Proteomes" id="UP000533476"/>
    </source>
</evidence>
<keyword evidence="3" id="KW-0479">Metal-binding</keyword>
<name>A0A7Y0Q1C9_9FIRM</name>
<evidence type="ECO:0000313" key="7">
    <source>
        <dbReference type="EMBL" id="NMP21963.1"/>
    </source>
</evidence>
<dbReference type="GO" id="GO:0008270">
    <property type="term" value="F:zinc ion binding"/>
    <property type="evidence" value="ECO:0007669"/>
    <property type="project" value="InterPro"/>
</dbReference>
<evidence type="ECO:0000259" key="6">
    <source>
        <dbReference type="Pfam" id="PF02900"/>
    </source>
</evidence>
<comment type="similarity">
    <text evidence="2">Belongs to the DODA-type extradiol aromatic ring-opening dioxygenase family.</text>
</comment>
<dbReference type="PANTHER" id="PTHR30096">
    <property type="entry name" value="4,5-DOPA DIOXYGENASE EXTRADIOL-LIKE PROTEIN"/>
    <property type="match status" value="1"/>
</dbReference>
<sequence length="259" mass="28969">MRPSLFIAHGSPMIAIEESPYGEFLDQLGRRLEHPRAVVIFSAHWESPVQQVSAVSQYTTIYDFGGFPDELYRVVYPAPGDPALAEEIQNLLAQANIAAERDRSRGLDHGAWTLLKRLFPEASVPVVAMSVNARLSPREQFAIGQALAPLRDHDILIIGSGVTVHNFQILGMGHSRELQAAVKAFQRWLDDKLSQWDLEALFDYEHQAPHARLAVPQNGQEHFAPLFYAMGAAGTPDSIEILHESWMWNVMANTVFQFA</sequence>